<organism evidence="4 5">
    <name type="scientific">Halosegnis rubeus</name>
    <dbReference type="NCBI Taxonomy" id="2212850"/>
    <lineage>
        <taxon>Archaea</taxon>
        <taxon>Methanobacteriati</taxon>
        <taxon>Methanobacteriota</taxon>
        <taxon>Stenosarchaea group</taxon>
        <taxon>Halobacteria</taxon>
        <taxon>Halobacteriales</taxon>
        <taxon>Natronomonadaceae</taxon>
        <taxon>Halosegnis</taxon>
    </lineage>
</organism>
<dbReference type="NCBIfam" id="TIGR02537">
    <property type="entry name" value="arch_flag_Nterm"/>
    <property type="match status" value="1"/>
</dbReference>
<evidence type="ECO:0000313" key="4">
    <source>
        <dbReference type="EMBL" id="KAB7518716.1"/>
    </source>
</evidence>
<gene>
    <name evidence="4" type="ORF">DP108_05965</name>
</gene>
<dbReference type="PANTHER" id="PTHR38138:SF1">
    <property type="entry name" value="ARCHAEAL TYPE IV PILIN N-TERMINAL DOMAIN-CONTAINING PROTEIN"/>
    <property type="match status" value="1"/>
</dbReference>
<comment type="caution">
    <text evidence="4">The sequence shown here is derived from an EMBL/GenBank/DDBJ whole genome shotgun (WGS) entry which is preliminary data.</text>
</comment>
<dbReference type="InterPro" id="IPR012859">
    <property type="entry name" value="Pilin_N_archaeal"/>
</dbReference>
<keyword evidence="2" id="KW-0812">Transmembrane</keyword>
<dbReference type="Pfam" id="PF07790">
    <property type="entry name" value="Pilin_N"/>
    <property type="match status" value="1"/>
</dbReference>
<dbReference type="Proteomes" id="UP000326207">
    <property type="component" value="Unassembled WGS sequence"/>
</dbReference>
<protein>
    <submittedName>
        <fullName evidence="4">Type IV pilin</fullName>
    </submittedName>
</protein>
<dbReference type="InterPro" id="IPR013373">
    <property type="entry name" value="Flagellin/pilin_N_arc"/>
</dbReference>
<feature type="domain" description="Archaeal Type IV pilin N-terminal" evidence="3">
    <location>
        <begin position="11"/>
        <end position="81"/>
    </location>
</feature>
<evidence type="ECO:0000259" key="3">
    <source>
        <dbReference type="Pfam" id="PF07790"/>
    </source>
</evidence>
<dbReference type="EMBL" id="QMDY01000003">
    <property type="protein sequence ID" value="KAB7518716.1"/>
    <property type="molecule type" value="Genomic_DNA"/>
</dbReference>
<dbReference type="AlphaFoldDB" id="A0A5N5UJ51"/>
<accession>A0A5N5UJ51</accession>
<sequence length="135" mass="13600">MNIKQLFNDDSAVSPVIGVILMVAITVILAAVIGTFVLGLGDNVQSTPTAQFSFDYENSGNDVTVTHDGGDSIDPARLSVNGVDDGENAFGSAGDSDVSAGDSTGSLTVSGTEVSVIWTAESGGSSQTLATSEVP</sequence>
<dbReference type="PANTHER" id="PTHR38138">
    <property type="entry name" value="VNG6441H"/>
    <property type="match status" value="1"/>
</dbReference>
<name>A0A5N5UJ51_9EURY</name>
<feature type="compositionally biased region" description="Low complexity" evidence="1">
    <location>
        <begin position="89"/>
        <end position="106"/>
    </location>
</feature>
<keyword evidence="2" id="KW-1133">Transmembrane helix</keyword>
<dbReference type="RefSeq" id="WP_152156145.1">
    <property type="nucleotide sequence ID" value="NZ_QMDY01000003.1"/>
</dbReference>
<reference evidence="4 5" key="1">
    <citation type="submission" date="2019-10" db="EMBL/GenBank/DDBJ databases">
        <title>Unraveling microbial dark matter from salterns through culturing: the case of the genus Halosegnis.</title>
        <authorList>
            <person name="Duran-Viseras A."/>
            <person name="Andrei A.-S."/>
            <person name="Vera-Gargallo B."/>
            <person name="Ghai R."/>
            <person name="Sanchez-Porro C."/>
            <person name="Ventosa A."/>
        </authorList>
    </citation>
    <scope>NUCLEOTIDE SEQUENCE [LARGE SCALE GENOMIC DNA]</scope>
    <source>
        <strain evidence="4 5">F19-13</strain>
    </source>
</reference>
<keyword evidence="2" id="KW-0472">Membrane</keyword>
<feature type="transmembrane region" description="Helical" evidence="2">
    <location>
        <begin position="12"/>
        <end position="38"/>
    </location>
</feature>
<proteinExistence type="predicted"/>
<feature type="region of interest" description="Disordered" evidence="1">
    <location>
        <begin position="85"/>
        <end position="106"/>
    </location>
</feature>
<evidence type="ECO:0000256" key="2">
    <source>
        <dbReference type="SAM" id="Phobius"/>
    </source>
</evidence>
<evidence type="ECO:0000256" key="1">
    <source>
        <dbReference type="SAM" id="MobiDB-lite"/>
    </source>
</evidence>
<evidence type="ECO:0000313" key="5">
    <source>
        <dbReference type="Proteomes" id="UP000326207"/>
    </source>
</evidence>